<evidence type="ECO:0000313" key="6">
    <source>
        <dbReference type="RefSeq" id="XP_022139826.1"/>
    </source>
</evidence>
<dbReference type="GO" id="GO:0005634">
    <property type="term" value="C:nucleus"/>
    <property type="evidence" value="ECO:0007669"/>
    <property type="project" value="UniProtKB-SubCell"/>
</dbReference>
<feature type="domain" description="Tify" evidence="4">
    <location>
        <begin position="44"/>
        <end position="78"/>
    </location>
</feature>
<accession>A0A6J1CDV5</accession>
<comment type="similarity">
    <text evidence="1 2">Belongs to the TIFY/JAZ family.</text>
</comment>
<dbReference type="SMART" id="SM00979">
    <property type="entry name" value="TIFY"/>
    <property type="match status" value="1"/>
</dbReference>
<dbReference type="InterPro" id="IPR040390">
    <property type="entry name" value="TIFY/JAZ"/>
</dbReference>
<feature type="compositionally biased region" description="Basic residues" evidence="3">
    <location>
        <begin position="122"/>
        <end position="137"/>
    </location>
</feature>
<dbReference type="PANTHER" id="PTHR33077">
    <property type="entry name" value="PROTEIN TIFY 4A-RELATED-RELATED"/>
    <property type="match status" value="1"/>
</dbReference>
<organism evidence="5 6">
    <name type="scientific">Momordica charantia</name>
    <name type="common">Bitter gourd</name>
    <name type="synonym">Balsam pear</name>
    <dbReference type="NCBI Taxonomy" id="3673"/>
    <lineage>
        <taxon>Eukaryota</taxon>
        <taxon>Viridiplantae</taxon>
        <taxon>Streptophyta</taxon>
        <taxon>Embryophyta</taxon>
        <taxon>Tracheophyta</taxon>
        <taxon>Spermatophyta</taxon>
        <taxon>Magnoliopsida</taxon>
        <taxon>eudicotyledons</taxon>
        <taxon>Gunneridae</taxon>
        <taxon>Pentapetalae</taxon>
        <taxon>rosids</taxon>
        <taxon>fabids</taxon>
        <taxon>Cucurbitales</taxon>
        <taxon>Cucurbitaceae</taxon>
        <taxon>Momordiceae</taxon>
        <taxon>Momordica</taxon>
    </lineage>
</organism>
<dbReference type="PROSITE" id="PS51320">
    <property type="entry name" value="TIFY"/>
    <property type="match status" value="1"/>
</dbReference>
<evidence type="ECO:0000256" key="3">
    <source>
        <dbReference type="SAM" id="MobiDB-lite"/>
    </source>
</evidence>
<dbReference type="GO" id="GO:0009611">
    <property type="term" value="P:response to wounding"/>
    <property type="evidence" value="ECO:0007669"/>
    <property type="project" value="UniProtKB-UniRule"/>
</dbReference>
<reference evidence="6" key="1">
    <citation type="submission" date="2025-08" db="UniProtKB">
        <authorList>
            <consortium name="RefSeq"/>
        </authorList>
    </citation>
    <scope>IDENTIFICATION</scope>
    <source>
        <strain evidence="6">OHB3-1</strain>
    </source>
</reference>
<keyword evidence="2" id="KW-0539">Nucleus</keyword>
<gene>
    <name evidence="6" type="primary">LOC111010646</name>
</gene>
<sequence>MAVLPVSMERNCNLELRLSPSTSFSGHDSGDQQPRLHHFLGEESSKNPQQMTIFYNGRVCVGDFTEEQARAIIMLATRHTKEEKTTCRRQTLEPSSPEQTNSGAGAGSVSGISMKKSLQRFLQKRKHRIQSASPYHH</sequence>
<dbReference type="Pfam" id="PF06200">
    <property type="entry name" value="tify"/>
    <property type="match status" value="1"/>
</dbReference>
<dbReference type="PANTHER" id="PTHR33077:SF17">
    <property type="entry name" value="PROTEIN TIFY 5B"/>
    <property type="match status" value="1"/>
</dbReference>
<dbReference type="Proteomes" id="UP000504603">
    <property type="component" value="Unplaced"/>
</dbReference>
<dbReference type="InterPro" id="IPR010399">
    <property type="entry name" value="Tify_dom"/>
</dbReference>
<comment type="domain">
    <text evidence="2">The jas domain is required for interaction with COI1.</text>
</comment>
<comment type="function">
    <text evidence="2">Repressor of jasmonate responses.</text>
</comment>
<feature type="region of interest" description="Disordered" evidence="3">
    <location>
        <begin position="81"/>
        <end position="137"/>
    </location>
</feature>
<comment type="subcellular location">
    <subcellularLocation>
        <location evidence="2">Nucleus</location>
    </subcellularLocation>
</comment>
<dbReference type="GeneID" id="111010646"/>
<proteinExistence type="inferred from homology"/>
<dbReference type="InterPro" id="IPR018467">
    <property type="entry name" value="CCT_CS"/>
</dbReference>
<dbReference type="GO" id="GO:0031347">
    <property type="term" value="P:regulation of defense response"/>
    <property type="evidence" value="ECO:0007669"/>
    <property type="project" value="UniProtKB-UniRule"/>
</dbReference>
<evidence type="ECO:0000259" key="4">
    <source>
        <dbReference type="PROSITE" id="PS51320"/>
    </source>
</evidence>
<evidence type="ECO:0000313" key="5">
    <source>
        <dbReference type="Proteomes" id="UP000504603"/>
    </source>
</evidence>
<keyword evidence="2" id="KW-1184">Jasmonic acid signaling pathway</keyword>
<protein>
    <recommendedName>
        <fullName evidence="2">Protein TIFY</fullName>
    </recommendedName>
    <alternativeName>
        <fullName evidence="2">Jasmonate ZIM domain-containing protein</fullName>
    </alternativeName>
</protein>
<dbReference type="KEGG" id="mcha:111010646"/>
<feature type="compositionally biased region" description="Polar residues" evidence="3">
    <location>
        <begin position="88"/>
        <end position="101"/>
    </location>
</feature>
<dbReference type="Pfam" id="PF09425">
    <property type="entry name" value="Jas_motif"/>
    <property type="match status" value="1"/>
</dbReference>
<dbReference type="GO" id="GO:2000022">
    <property type="term" value="P:regulation of jasmonic acid mediated signaling pathway"/>
    <property type="evidence" value="ECO:0007669"/>
    <property type="project" value="UniProtKB-UniRule"/>
</dbReference>
<name>A0A6J1CDV5_MOMCH</name>
<dbReference type="AlphaFoldDB" id="A0A6J1CDV5"/>
<dbReference type="RefSeq" id="XP_022139826.1">
    <property type="nucleotide sequence ID" value="XM_022284134.1"/>
</dbReference>
<evidence type="ECO:0000256" key="1">
    <source>
        <dbReference type="ARBA" id="ARBA00008614"/>
    </source>
</evidence>
<evidence type="ECO:0000256" key="2">
    <source>
        <dbReference type="RuleBase" id="RU369065"/>
    </source>
</evidence>
<dbReference type="OrthoDB" id="782771at2759"/>
<keyword evidence="5" id="KW-1185">Reference proteome</keyword>